<keyword evidence="1" id="KW-1133">Transmembrane helix</keyword>
<feature type="domain" description="Serine aminopeptidase S33" evidence="2">
    <location>
        <begin position="138"/>
        <end position="380"/>
    </location>
</feature>
<accession>A0A8T0GA77</accession>
<dbReference type="InterPro" id="IPR022742">
    <property type="entry name" value="Hydrolase_4"/>
</dbReference>
<dbReference type="Proteomes" id="UP000822688">
    <property type="component" value="Chromosome 11"/>
</dbReference>
<organism evidence="3 4">
    <name type="scientific">Ceratodon purpureus</name>
    <name type="common">Fire moss</name>
    <name type="synonym">Dicranum purpureum</name>
    <dbReference type="NCBI Taxonomy" id="3225"/>
    <lineage>
        <taxon>Eukaryota</taxon>
        <taxon>Viridiplantae</taxon>
        <taxon>Streptophyta</taxon>
        <taxon>Embryophyta</taxon>
        <taxon>Bryophyta</taxon>
        <taxon>Bryophytina</taxon>
        <taxon>Bryopsida</taxon>
        <taxon>Dicranidae</taxon>
        <taxon>Pseudoditrichales</taxon>
        <taxon>Ditrichaceae</taxon>
        <taxon>Ceratodon</taxon>
    </lineage>
</organism>
<name>A0A8T0GA77_CERPU</name>
<proteinExistence type="predicted"/>
<dbReference type="Pfam" id="PF12146">
    <property type="entry name" value="Hydrolase_4"/>
    <property type="match status" value="1"/>
</dbReference>
<dbReference type="Gene3D" id="3.40.50.1820">
    <property type="entry name" value="alpha/beta hydrolase"/>
    <property type="match status" value="1"/>
</dbReference>
<keyword evidence="4" id="KW-1185">Reference proteome</keyword>
<sequence>MLIEYVSSWAAPQGGATNPALMALPRVLVLVLLLLAGALVIIYGRSHYFANWKIALSSAPAVKQNAVEKPVKDPRLKMDSVTARRSSREAFLRRHSELNFNVPSHKDKELGLHVTETYLRNSRGLEIFMKSWVPAEGRPKGLIFLCHGYGDTVTFFFEGLARALAVAGYAVYGMDYPGFGLSEGLHGYISDFDVLVEDVMEQYRIIKGRPENQGLPSFLFGESMGGAVALKAHLKDSSMWDGAVLVAPMCKIADAMYPPWYLVKILIALAHIIPKAKIVPHTDIAAIGFRDLDKRKRASYNPVAYIGNPRLGTALQLLQTTDYIESMLTEVSLPLLVLHGAADQVTDPSISILLHERAKSKDKTLRLYDGAWHCLLQGEPDAMVKNVMMDIISWLDAHAASKGGFDPQSEQEMECRVATATPSMVGFGKYDLIAGLL</sequence>
<dbReference type="OrthoDB" id="2498029at2759"/>
<gene>
    <name evidence="3" type="ORF">KC19_11G017300</name>
</gene>
<evidence type="ECO:0000313" key="4">
    <source>
        <dbReference type="Proteomes" id="UP000822688"/>
    </source>
</evidence>
<evidence type="ECO:0000259" key="2">
    <source>
        <dbReference type="Pfam" id="PF12146"/>
    </source>
</evidence>
<dbReference type="InterPro" id="IPR000073">
    <property type="entry name" value="AB_hydrolase_1"/>
</dbReference>
<evidence type="ECO:0000313" key="3">
    <source>
        <dbReference type="EMBL" id="KAG0555980.1"/>
    </source>
</evidence>
<dbReference type="PRINTS" id="PR00111">
    <property type="entry name" value="ABHYDROLASE"/>
</dbReference>
<dbReference type="FunFam" id="3.40.50.1820:FF:000054">
    <property type="entry name" value="Alpha/beta-Hydrolases superfamily protein"/>
    <property type="match status" value="1"/>
</dbReference>
<comment type="caution">
    <text evidence="3">The sequence shown here is derived from an EMBL/GenBank/DDBJ whole genome shotgun (WGS) entry which is preliminary data.</text>
</comment>
<dbReference type="EMBL" id="CM026432">
    <property type="protein sequence ID" value="KAG0555980.1"/>
    <property type="molecule type" value="Genomic_DNA"/>
</dbReference>
<keyword evidence="1" id="KW-0812">Transmembrane</keyword>
<dbReference type="InterPro" id="IPR029058">
    <property type="entry name" value="AB_hydrolase_fold"/>
</dbReference>
<dbReference type="InterPro" id="IPR051044">
    <property type="entry name" value="MAG_DAG_Lipase"/>
</dbReference>
<reference evidence="3 4" key="1">
    <citation type="submission" date="2020-06" db="EMBL/GenBank/DDBJ databases">
        <title>WGS assembly of Ceratodon purpureus strain R40.</title>
        <authorList>
            <person name="Carey S.B."/>
            <person name="Jenkins J."/>
            <person name="Shu S."/>
            <person name="Lovell J.T."/>
            <person name="Sreedasyam A."/>
            <person name="Maumus F."/>
            <person name="Tiley G.P."/>
            <person name="Fernandez-Pozo N."/>
            <person name="Barry K."/>
            <person name="Chen C."/>
            <person name="Wang M."/>
            <person name="Lipzen A."/>
            <person name="Daum C."/>
            <person name="Saski C.A."/>
            <person name="Payton A.C."/>
            <person name="Mcbreen J.C."/>
            <person name="Conrad R.E."/>
            <person name="Kollar L.M."/>
            <person name="Olsson S."/>
            <person name="Huttunen S."/>
            <person name="Landis J.B."/>
            <person name="Wickett N.J."/>
            <person name="Johnson M.G."/>
            <person name="Rensing S.A."/>
            <person name="Grimwood J."/>
            <person name="Schmutz J."/>
            <person name="Mcdaniel S.F."/>
        </authorList>
    </citation>
    <scope>NUCLEOTIDE SEQUENCE [LARGE SCALE GENOMIC DNA]</scope>
    <source>
        <strain evidence="3 4">R40</strain>
    </source>
</reference>
<dbReference type="AlphaFoldDB" id="A0A8T0GA77"/>
<keyword evidence="1" id="KW-0472">Membrane</keyword>
<protein>
    <recommendedName>
        <fullName evidence="2">Serine aminopeptidase S33 domain-containing protein</fullName>
    </recommendedName>
</protein>
<dbReference type="PANTHER" id="PTHR11614">
    <property type="entry name" value="PHOSPHOLIPASE-RELATED"/>
    <property type="match status" value="1"/>
</dbReference>
<evidence type="ECO:0000256" key="1">
    <source>
        <dbReference type="SAM" id="Phobius"/>
    </source>
</evidence>
<dbReference type="SUPFAM" id="SSF53474">
    <property type="entry name" value="alpha/beta-Hydrolases"/>
    <property type="match status" value="1"/>
</dbReference>
<feature type="transmembrane region" description="Helical" evidence="1">
    <location>
        <begin position="20"/>
        <end position="43"/>
    </location>
</feature>